<sequence>MKERLQEFLHRKIEEGLFPGAQLLVGHKGRILADLNMGSMLKGSRDPKDAVTENTLFNIESITKVMVTLPIVFKLMEEGELRLDDCLVRYLPEFGTTAQKKKVRIRDLLNFSGGIPMDDPAGCEEAALKGDLEKSWKLHYSQDLVHPPGTKILYSDVSCRILGKALEKLMGKSLAAAASEWFFTPLGMKNTTFTPKNRESCAATGVSDRGRSLRGEICQDLEHALGEVLGSDGLFSNAHDMFVFSQMLLEKGIHNTHRFFSDPSLERMTRGVSNAGLFQEPSSYLQYIVGGPKTWFWEYARSPFSFFGDLVSDSAIGKMGGAGTFLLIDPAYDLVIVYLTNYGQPERSLEGDEGWNTFFRDIDVMGLCNMVLENLV</sequence>
<dbReference type="Proteomes" id="UP000192343">
    <property type="component" value="Unassembled WGS sequence"/>
</dbReference>
<proteinExistence type="predicted"/>
<dbReference type="Pfam" id="PF00144">
    <property type="entry name" value="Beta-lactamase"/>
    <property type="match status" value="1"/>
</dbReference>
<comment type="caution">
    <text evidence="3">The sequence shown here is derived from an EMBL/GenBank/DDBJ whole genome shotgun (WGS) entry which is preliminary data.</text>
</comment>
<feature type="domain" description="Beta-lactamase-related" evidence="2">
    <location>
        <begin position="12"/>
        <end position="350"/>
    </location>
</feature>
<organism evidence="3 4">
    <name type="scientific">Marispirochaeta aestuarii</name>
    <dbReference type="NCBI Taxonomy" id="1963862"/>
    <lineage>
        <taxon>Bacteria</taxon>
        <taxon>Pseudomonadati</taxon>
        <taxon>Spirochaetota</taxon>
        <taxon>Spirochaetia</taxon>
        <taxon>Spirochaetales</taxon>
        <taxon>Spirochaetaceae</taxon>
        <taxon>Marispirochaeta</taxon>
    </lineage>
</organism>
<evidence type="ECO:0000313" key="4">
    <source>
        <dbReference type="Proteomes" id="UP000192343"/>
    </source>
</evidence>
<evidence type="ECO:0000256" key="1">
    <source>
        <dbReference type="ARBA" id="ARBA00022801"/>
    </source>
</evidence>
<dbReference type="OrthoDB" id="9773047at2"/>
<dbReference type="EMBL" id="MWQY01000006">
    <property type="protein sequence ID" value="ORC36295.1"/>
    <property type="molecule type" value="Genomic_DNA"/>
</dbReference>
<dbReference type="PANTHER" id="PTHR43283">
    <property type="entry name" value="BETA-LACTAMASE-RELATED"/>
    <property type="match status" value="1"/>
</dbReference>
<keyword evidence="4" id="KW-1185">Reference proteome</keyword>
<accession>A0A1Y1RZS2</accession>
<evidence type="ECO:0000259" key="2">
    <source>
        <dbReference type="Pfam" id="PF00144"/>
    </source>
</evidence>
<dbReference type="InterPro" id="IPR001466">
    <property type="entry name" value="Beta-lactam-related"/>
</dbReference>
<gene>
    <name evidence="3" type="ORF">B4O97_06815</name>
</gene>
<evidence type="ECO:0000313" key="3">
    <source>
        <dbReference type="EMBL" id="ORC36295.1"/>
    </source>
</evidence>
<dbReference type="InterPro" id="IPR012338">
    <property type="entry name" value="Beta-lactam/transpept-like"/>
</dbReference>
<name>A0A1Y1RZS2_9SPIO</name>
<dbReference type="InterPro" id="IPR050789">
    <property type="entry name" value="Diverse_Enzym_Activities"/>
</dbReference>
<dbReference type="STRING" id="1963862.B4O97_06815"/>
<keyword evidence="1" id="KW-0378">Hydrolase</keyword>
<dbReference type="RefSeq" id="WP_083049453.1">
    <property type="nucleotide sequence ID" value="NZ_MWQY01000006.1"/>
</dbReference>
<dbReference type="SUPFAM" id="SSF56601">
    <property type="entry name" value="beta-lactamase/transpeptidase-like"/>
    <property type="match status" value="1"/>
</dbReference>
<dbReference type="AlphaFoldDB" id="A0A1Y1RZS2"/>
<dbReference type="GO" id="GO:0016787">
    <property type="term" value="F:hydrolase activity"/>
    <property type="evidence" value="ECO:0007669"/>
    <property type="project" value="UniProtKB-KW"/>
</dbReference>
<dbReference type="Gene3D" id="3.40.710.10">
    <property type="entry name" value="DD-peptidase/beta-lactamase superfamily"/>
    <property type="match status" value="1"/>
</dbReference>
<dbReference type="PANTHER" id="PTHR43283:SF11">
    <property type="entry name" value="BETA-LACTAMASE-RELATED DOMAIN-CONTAINING PROTEIN"/>
    <property type="match status" value="1"/>
</dbReference>
<reference evidence="3 4" key="1">
    <citation type="submission" date="2017-03" db="EMBL/GenBank/DDBJ databases">
        <title>Draft Genome sequence of Marispirochaeta sp. strain JC444.</title>
        <authorList>
            <person name="Shivani Y."/>
            <person name="Subhash Y."/>
            <person name="Sasikala C."/>
            <person name="Ramana C."/>
        </authorList>
    </citation>
    <scope>NUCLEOTIDE SEQUENCE [LARGE SCALE GENOMIC DNA]</scope>
    <source>
        <strain evidence="3 4">JC444</strain>
    </source>
</reference>
<protein>
    <recommendedName>
        <fullName evidence="2">Beta-lactamase-related domain-containing protein</fullName>
    </recommendedName>
</protein>